<protein>
    <submittedName>
        <fullName evidence="2">CoA transferase</fullName>
    </submittedName>
</protein>
<keyword evidence="3" id="KW-1185">Reference proteome</keyword>
<dbReference type="Gene3D" id="3.30.1540.10">
    <property type="entry name" value="formyl-coa transferase, domain 3"/>
    <property type="match status" value="1"/>
</dbReference>
<evidence type="ECO:0000313" key="2">
    <source>
        <dbReference type="EMBL" id="TDL84427.1"/>
    </source>
</evidence>
<dbReference type="InterPro" id="IPR003673">
    <property type="entry name" value="CoA-Trfase_fam_III"/>
</dbReference>
<name>A0A4R6ALB8_9RHOB</name>
<reference evidence="2 3" key="1">
    <citation type="submission" date="2019-03" db="EMBL/GenBank/DDBJ databases">
        <title>Rhodobacteraceae bacterium SM1902, a new member of the family Rhodobacteraceae isolated from Yantai.</title>
        <authorList>
            <person name="Sun Y."/>
        </authorList>
    </citation>
    <scope>NUCLEOTIDE SEQUENCE [LARGE SCALE GENOMIC DNA]</scope>
    <source>
        <strain evidence="2 3">SM1902</strain>
    </source>
</reference>
<dbReference type="InterPro" id="IPR023606">
    <property type="entry name" value="CoA-Trfase_III_dom_1_sf"/>
</dbReference>
<keyword evidence="1 2" id="KW-0808">Transferase</keyword>
<dbReference type="OrthoDB" id="7208981at2"/>
<dbReference type="Gene3D" id="3.40.50.10540">
    <property type="entry name" value="Crotonobetainyl-coa:carnitine coa-transferase, domain 1"/>
    <property type="match status" value="1"/>
</dbReference>
<dbReference type="EMBL" id="SMZO01000070">
    <property type="protein sequence ID" value="TDL84427.1"/>
    <property type="molecule type" value="Genomic_DNA"/>
</dbReference>
<dbReference type="InterPro" id="IPR044855">
    <property type="entry name" value="CoA-Trfase_III_dom3_sf"/>
</dbReference>
<comment type="caution">
    <text evidence="2">The sequence shown here is derived from an EMBL/GenBank/DDBJ whole genome shotgun (WGS) entry which is preliminary data.</text>
</comment>
<proteinExistence type="predicted"/>
<evidence type="ECO:0000256" key="1">
    <source>
        <dbReference type="ARBA" id="ARBA00022679"/>
    </source>
</evidence>
<dbReference type="GO" id="GO:0008410">
    <property type="term" value="F:CoA-transferase activity"/>
    <property type="evidence" value="ECO:0007669"/>
    <property type="project" value="TreeGrafter"/>
</dbReference>
<dbReference type="Pfam" id="PF02515">
    <property type="entry name" value="CoA_transf_3"/>
    <property type="match status" value="1"/>
</dbReference>
<dbReference type="RefSeq" id="WP_133344269.1">
    <property type="nucleotide sequence ID" value="NZ_SMZO01000070.1"/>
</dbReference>
<dbReference type="PANTHER" id="PTHR48207">
    <property type="entry name" value="SUCCINATE--HYDROXYMETHYLGLUTARATE COA-TRANSFERASE"/>
    <property type="match status" value="1"/>
</dbReference>
<gene>
    <name evidence="2" type="ORF">E2L05_18310</name>
</gene>
<dbReference type="InterPro" id="IPR050483">
    <property type="entry name" value="CoA-transferase_III_domain"/>
</dbReference>
<organism evidence="2 3">
    <name type="scientific">Meridianimarinicoccus aquatilis</name>
    <dbReference type="NCBI Taxonomy" id="2552766"/>
    <lineage>
        <taxon>Bacteria</taxon>
        <taxon>Pseudomonadati</taxon>
        <taxon>Pseudomonadota</taxon>
        <taxon>Alphaproteobacteria</taxon>
        <taxon>Rhodobacterales</taxon>
        <taxon>Paracoccaceae</taxon>
        <taxon>Meridianimarinicoccus</taxon>
    </lineage>
</organism>
<dbReference type="PANTHER" id="PTHR48207:SF3">
    <property type="entry name" value="SUCCINATE--HYDROXYMETHYLGLUTARATE COA-TRANSFERASE"/>
    <property type="match status" value="1"/>
</dbReference>
<dbReference type="SUPFAM" id="SSF89796">
    <property type="entry name" value="CoA-transferase family III (CaiB/BaiF)"/>
    <property type="match status" value="1"/>
</dbReference>
<dbReference type="Proteomes" id="UP000294562">
    <property type="component" value="Unassembled WGS sequence"/>
</dbReference>
<dbReference type="AlphaFoldDB" id="A0A4R6ALB8"/>
<sequence>MMDASDTKGALSGLVVLDLSRILAGPTCTQLLADLGATVWKIENPKTGGDDTRAWGPPYAPDGDGNDSDLSAYFMSSNRGKRSVAADLANPADRALLERLAARADVVIENFKPGGLEQYGLDHATLCARHPGLVYCSISGFGQTGPNRNKPGYDLMAQGYGGIMSLTGAPDGPPMKVGVGIADVMCGMYATIGILAALRHRDATGEGQHIDLALVDAQMAWLINEGVNFLTSGTPPQRRGNGHPNIVPYDVFAASDGHVIIAVGNDSQFVRFCDFIGRADLPEDPRFATNPARLIHREALLPQVATALGRFSMADIIAGLEARKVPVGPVNTIPQALDSDQAHARDATVELARDNAPPVRVLGNPLKLSRTPVRHDLPPPSFGEGTNALKEWLGERENADTAHTDEHKRVD</sequence>
<evidence type="ECO:0000313" key="3">
    <source>
        <dbReference type="Proteomes" id="UP000294562"/>
    </source>
</evidence>
<accession>A0A4R6ALB8</accession>